<proteinExistence type="predicted"/>
<accession>A0ABW2U1U8</accession>
<gene>
    <name evidence="2" type="ORF">ACFQT0_03625</name>
</gene>
<evidence type="ECO:0008006" key="4">
    <source>
        <dbReference type="Google" id="ProtNLM"/>
    </source>
</evidence>
<organism evidence="2 3">
    <name type="scientific">Hymenobacter humi</name>
    <dbReference type="NCBI Taxonomy" id="1411620"/>
    <lineage>
        <taxon>Bacteria</taxon>
        <taxon>Pseudomonadati</taxon>
        <taxon>Bacteroidota</taxon>
        <taxon>Cytophagia</taxon>
        <taxon>Cytophagales</taxon>
        <taxon>Hymenobacteraceae</taxon>
        <taxon>Hymenobacter</taxon>
    </lineage>
</organism>
<evidence type="ECO:0000313" key="2">
    <source>
        <dbReference type="EMBL" id="MFC7666607.1"/>
    </source>
</evidence>
<feature type="region of interest" description="Disordered" evidence="1">
    <location>
        <begin position="1"/>
        <end position="24"/>
    </location>
</feature>
<dbReference type="Proteomes" id="UP001596513">
    <property type="component" value="Unassembled WGS sequence"/>
</dbReference>
<protein>
    <recommendedName>
        <fullName evidence="4">Cation transporter</fullName>
    </recommendedName>
</protein>
<keyword evidence="3" id="KW-1185">Reference proteome</keyword>
<evidence type="ECO:0000256" key="1">
    <source>
        <dbReference type="SAM" id="MobiDB-lite"/>
    </source>
</evidence>
<dbReference type="EMBL" id="JBHTEK010000001">
    <property type="protein sequence ID" value="MFC7666607.1"/>
    <property type="molecule type" value="Genomic_DNA"/>
</dbReference>
<reference evidence="3" key="1">
    <citation type="journal article" date="2019" name="Int. J. Syst. Evol. Microbiol.">
        <title>The Global Catalogue of Microorganisms (GCM) 10K type strain sequencing project: providing services to taxonomists for standard genome sequencing and annotation.</title>
        <authorList>
            <consortium name="The Broad Institute Genomics Platform"/>
            <consortium name="The Broad Institute Genome Sequencing Center for Infectious Disease"/>
            <person name="Wu L."/>
            <person name="Ma J."/>
        </authorList>
    </citation>
    <scope>NUCLEOTIDE SEQUENCE [LARGE SCALE GENOMIC DNA]</scope>
    <source>
        <strain evidence="3">JCM 19635</strain>
    </source>
</reference>
<name>A0ABW2U1U8_9BACT</name>
<comment type="caution">
    <text evidence="2">The sequence shown here is derived from an EMBL/GenBank/DDBJ whole genome shotgun (WGS) entry which is preliminary data.</text>
</comment>
<dbReference type="RefSeq" id="WP_380200456.1">
    <property type="nucleotide sequence ID" value="NZ_JBHTEK010000001.1"/>
</dbReference>
<evidence type="ECO:0000313" key="3">
    <source>
        <dbReference type="Proteomes" id="UP001596513"/>
    </source>
</evidence>
<sequence>MPHDHASSSHSHAGHAHAAPPPGGAFSAAFATGIGLNLAFVVAETIGGWRPTRRPCSPMPATT</sequence>